<evidence type="ECO:0000313" key="9">
    <source>
        <dbReference type="EMBL" id="CAK9008697.1"/>
    </source>
</evidence>
<dbReference type="EMBL" id="CAXAMN010004335">
    <property type="protein sequence ID" value="CAK9008697.1"/>
    <property type="molecule type" value="Genomic_DNA"/>
</dbReference>
<evidence type="ECO:0000256" key="6">
    <source>
        <dbReference type="RuleBase" id="RU371123"/>
    </source>
</evidence>
<evidence type="ECO:0000256" key="1">
    <source>
        <dbReference type="ARBA" id="ARBA00001974"/>
    </source>
</evidence>
<keyword evidence="5" id="KW-1015">Disulfide bond</keyword>
<evidence type="ECO:0000313" key="10">
    <source>
        <dbReference type="Proteomes" id="UP001642484"/>
    </source>
</evidence>
<gene>
    <name evidence="9" type="ORF">CCMP2556_LOCUS9347</name>
</gene>
<reference evidence="9 10" key="1">
    <citation type="submission" date="2024-02" db="EMBL/GenBank/DDBJ databases">
        <authorList>
            <person name="Chen Y."/>
            <person name="Shah S."/>
            <person name="Dougan E. K."/>
            <person name="Thang M."/>
            <person name="Chan C."/>
        </authorList>
    </citation>
    <scope>NUCLEOTIDE SEQUENCE [LARGE SCALE GENOMIC DNA]</scope>
</reference>
<dbReference type="InterPro" id="IPR036774">
    <property type="entry name" value="ERV/ALR_sulphydryl_oxid_sf"/>
</dbReference>
<organism evidence="9 10">
    <name type="scientific">Durusdinium trenchii</name>
    <dbReference type="NCBI Taxonomy" id="1381693"/>
    <lineage>
        <taxon>Eukaryota</taxon>
        <taxon>Sar</taxon>
        <taxon>Alveolata</taxon>
        <taxon>Dinophyceae</taxon>
        <taxon>Suessiales</taxon>
        <taxon>Symbiodiniaceae</taxon>
        <taxon>Durusdinium</taxon>
    </lineage>
</organism>
<evidence type="ECO:0000256" key="3">
    <source>
        <dbReference type="ARBA" id="ARBA00022827"/>
    </source>
</evidence>
<keyword evidence="4 6" id="KW-0560">Oxidoreductase</keyword>
<dbReference type="PANTHER" id="PTHR12645:SF0">
    <property type="entry name" value="FAD-LINKED SULFHYDRYL OXIDASE ALR"/>
    <property type="match status" value="1"/>
</dbReference>
<comment type="caution">
    <text evidence="9">The sequence shown here is derived from an EMBL/GenBank/DDBJ whole genome shotgun (WGS) entry which is preliminary data.</text>
</comment>
<keyword evidence="2 6" id="KW-0285">Flavoprotein</keyword>
<dbReference type="SUPFAM" id="SSF69000">
    <property type="entry name" value="FAD-dependent thiol oxidase"/>
    <property type="match status" value="1"/>
</dbReference>
<accession>A0ABP0J2V4</accession>
<name>A0ABP0J2V4_9DINO</name>
<dbReference type="EC" id="1.8.3.2" evidence="6"/>
<dbReference type="Gene3D" id="1.20.120.310">
    <property type="entry name" value="ERV/ALR sulfhydryl oxidase domain"/>
    <property type="match status" value="1"/>
</dbReference>
<comment type="catalytic activity">
    <reaction evidence="6">
        <text>2 R'C(R)SH + O2 = R'C(R)S-S(R)CR' + H2O2</text>
        <dbReference type="Rhea" id="RHEA:17357"/>
        <dbReference type="ChEBI" id="CHEBI:15379"/>
        <dbReference type="ChEBI" id="CHEBI:16240"/>
        <dbReference type="ChEBI" id="CHEBI:16520"/>
        <dbReference type="ChEBI" id="CHEBI:17412"/>
        <dbReference type="EC" id="1.8.3.2"/>
    </reaction>
</comment>
<feature type="compositionally biased region" description="Basic and acidic residues" evidence="7">
    <location>
        <begin position="223"/>
        <end position="234"/>
    </location>
</feature>
<evidence type="ECO:0000256" key="2">
    <source>
        <dbReference type="ARBA" id="ARBA00022630"/>
    </source>
</evidence>
<feature type="region of interest" description="Disordered" evidence="7">
    <location>
        <begin position="64"/>
        <end position="180"/>
    </location>
</feature>
<evidence type="ECO:0000256" key="7">
    <source>
        <dbReference type="SAM" id="MobiDB-lite"/>
    </source>
</evidence>
<dbReference type="InterPro" id="IPR039799">
    <property type="entry name" value="ALR/ERV"/>
</dbReference>
<dbReference type="PROSITE" id="PS51324">
    <property type="entry name" value="ERV_ALR"/>
    <property type="match status" value="1"/>
</dbReference>
<dbReference type="PANTHER" id="PTHR12645">
    <property type="entry name" value="ALR/ERV"/>
    <property type="match status" value="1"/>
</dbReference>
<sequence>MCAGSAASLRCQVIPALSCSSSRTWLRDFIRLLTGCTPRARPGPPDVHAPTADRRVTARLQEMASQTPSRVRSLSVPGFSPAKTSPPELAKVASSPWARGPLRPCNQPIRRHKGKDRELSKIQSSNATELGASSVEQENRPGARLLFSPPPRTEVSSGPSRSPEEVVEFSSSRSPETEIPGWWPEDSDLCCPYADFEPLPIPRRPGRYAGCSVQAIADGADQDPPRNQHQFFRDHRGRPRQQPAQATERAEQDRPKFFKALGLCAMVLFAVLSLCWLHAQGLNVLNNSARNDTATENFTLPSAEGFRDTKVWGPPTWFFLHSLTLALPEEVPREQQAQIKNLLVSLREVLPCAQCSDHWREQMEEDPVEPHLAHRGSMVKWMIRMHNKVNQRNGLKLQTEAEVLEEYQLAYDKFGRWGGFQAVLGPKIEKSYSTSKVLPSPFIAAVLLFACLMPQGG</sequence>
<evidence type="ECO:0000259" key="8">
    <source>
        <dbReference type="PROSITE" id="PS51324"/>
    </source>
</evidence>
<keyword evidence="3 6" id="KW-0274">FAD</keyword>
<proteinExistence type="predicted"/>
<comment type="cofactor">
    <cofactor evidence="1 6">
        <name>FAD</name>
        <dbReference type="ChEBI" id="CHEBI:57692"/>
    </cofactor>
</comment>
<evidence type="ECO:0000256" key="5">
    <source>
        <dbReference type="ARBA" id="ARBA00023157"/>
    </source>
</evidence>
<dbReference type="Pfam" id="PF04777">
    <property type="entry name" value="Evr1_Alr"/>
    <property type="match status" value="1"/>
</dbReference>
<feature type="region of interest" description="Disordered" evidence="7">
    <location>
        <begin position="217"/>
        <end position="252"/>
    </location>
</feature>
<dbReference type="InterPro" id="IPR017905">
    <property type="entry name" value="ERV/ALR_sulphydryl_oxidase"/>
</dbReference>
<feature type="domain" description="ERV/ALR sulfhydryl oxidase" evidence="8">
    <location>
        <begin position="305"/>
        <end position="407"/>
    </location>
</feature>
<keyword evidence="10" id="KW-1185">Reference proteome</keyword>
<protein>
    <recommendedName>
        <fullName evidence="6">Sulfhydryl oxidase</fullName>
        <ecNumber evidence="6">1.8.3.2</ecNumber>
    </recommendedName>
</protein>
<evidence type="ECO:0000256" key="4">
    <source>
        <dbReference type="ARBA" id="ARBA00023002"/>
    </source>
</evidence>
<dbReference type="Proteomes" id="UP001642484">
    <property type="component" value="Unassembled WGS sequence"/>
</dbReference>